<evidence type="ECO:0000256" key="4">
    <source>
        <dbReference type="ARBA" id="ARBA00022679"/>
    </source>
</evidence>
<name>A0A1H2THT5_9FIRM</name>
<dbReference type="NCBIfam" id="TIGR02469">
    <property type="entry name" value="CbiT"/>
    <property type="match status" value="1"/>
</dbReference>
<organism evidence="6 7">
    <name type="scientific">Tepidimicrobium xylanilyticum</name>
    <dbReference type="NCBI Taxonomy" id="1123352"/>
    <lineage>
        <taxon>Bacteria</taxon>
        <taxon>Bacillati</taxon>
        <taxon>Bacillota</taxon>
        <taxon>Tissierellia</taxon>
        <taxon>Tissierellales</taxon>
        <taxon>Tepidimicrobiaceae</taxon>
        <taxon>Tepidimicrobium</taxon>
    </lineage>
</organism>
<dbReference type="InterPro" id="IPR014008">
    <property type="entry name" value="Cbl_synth_MTase_CbiT"/>
</dbReference>
<sequence>MRWIRDEEFIRGKVPLTKFNIRVLTMAYLSIEKGDRLLDIGAGTGSISIEASLQGARVWAIEKNKEAIDIIKENKSKFNVNLDLIHGEAPDALPNIKFNKCFLGGSDGRLENIFEYLKDHLELEGILCANFVTLKNLNHFLQLLKDYGYIDVEVQLIQSSYMDHIGLMRGNNPIFIVKGVKR</sequence>
<accession>A0A1H2THT5</accession>
<evidence type="ECO:0000313" key="6">
    <source>
        <dbReference type="EMBL" id="SDW43370.1"/>
    </source>
</evidence>
<evidence type="ECO:0000256" key="2">
    <source>
        <dbReference type="ARBA" id="ARBA00022573"/>
    </source>
</evidence>
<protein>
    <submittedName>
        <fullName evidence="6">Cobalt-precorrin 7 C15-methyltransferase</fullName>
    </submittedName>
</protein>
<dbReference type="InterPro" id="IPR050714">
    <property type="entry name" value="Cobalamin_biosynth_MTase"/>
</dbReference>
<dbReference type="PANTHER" id="PTHR43182">
    <property type="entry name" value="COBALT-PRECORRIN-6B C(15)-METHYLTRANSFERASE (DECARBOXYLATING)"/>
    <property type="match status" value="1"/>
</dbReference>
<dbReference type="OrthoDB" id="9780707at2"/>
<evidence type="ECO:0000313" key="7">
    <source>
        <dbReference type="Proteomes" id="UP000198828"/>
    </source>
</evidence>
<dbReference type="Gene3D" id="3.40.50.150">
    <property type="entry name" value="Vaccinia Virus protein VP39"/>
    <property type="match status" value="1"/>
</dbReference>
<reference evidence="6 7" key="1">
    <citation type="submission" date="2016-10" db="EMBL/GenBank/DDBJ databases">
        <authorList>
            <person name="de Groot N.N."/>
        </authorList>
    </citation>
    <scope>NUCLEOTIDE SEQUENCE [LARGE SCALE GENOMIC DNA]</scope>
    <source>
        <strain evidence="6 7">DSM 23310</strain>
    </source>
</reference>
<dbReference type="GO" id="GO:0032259">
    <property type="term" value="P:methylation"/>
    <property type="evidence" value="ECO:0007669"/>
    <property type="project" value="UniProtKB-KW"/>
</dbReference>
<proteinExistence type="predicted"/>
<keyword evidence="4 6" id="KW-0808">Transferase</keyword>
<keyword evidence="3 6" id="KW-0489">Methyltransferase</keyword>
<dbReference type="Proteomes" id="UP000198828">
    <property type="component" value="Unassembled WGS sequence"/>
</dbReference>
<dbReference type="InterPro" id="IPR029063">
    <property type="entry name" value="SAM-dependent_MTases_sf"/>
</dbReference>
<keyword evidence="7" id="KW-1185">Reference proteome</keyword>
<dbReference type="GO" id="GO:0009236">
    <property type="term" value="P:cobalamin biosynthetic process"/>
    <property type="evidence" value="ECO:0007669"/>
    <property type="project" value="UniProtKB-UniPathway"/>
</dbReference>
<evidence type="ECO:0000256" key="3">
    <source>
        <dbReference type="ARBA" id="ARBA00022603"/>
    </source>
</evidence>
<dbReference type="AlphaFoldDB" id="A0A1H2THT5"/>
<dbReference type="UniPathway" id="UPA00148"/>
<keyword evidence="5" id="KW-0949">S-adenosyl-L-methionine</keyword>
<dbReference type="EMBL" id="FNNG01000002">
    <property type="protein sequence ID" value="SDW43370.1"/>
    <property type="molecule type" value="Genomic_DNA"/>
</dbReference>
<dbReference type="RefSeq" id="WP_093750941.1">
    <property type="nucleotide sequence ID" value="NZ_BSYN01000002.1"/>
</dbReference>
<gene>
    <name evidence="6" type="ORF">SAMN05660923_00715</name>
</gene>
<evidence type="ECO:0000256" key="1">
    <source>
        <dbReference type="ARBA" id="ARBA00004953"/>
    </source>
</evidence>
<keyword evidence="2" id="KW-0169">Cobalamin biosynthesis</keyword>
<dbReference type="PANTHER" id="PTHR43182:SF1">
    <property type="entry name" value="COBALT-PRECORRIN-7 C(5)-METHYLTRANSFERASE"/>
    <property type="match status" value="1"/>
</dbReference>
<dbReference type="CDD" id="cd02440">
    <property type="entry name" value="AdoMet_MTases"/>
    <property type="match status" value="1"/>
</dbReference>
<dbReference type="Pfam" id="PF03602">
    <property type="entry name" value="Cons_hypoth95"/>
    <property type="match status" value="1"/>
</dbReference>
<dbReference type="SUPFAM" id="SSF53335">
    <property type="entry name" value="S-adenosyl-L-methionine-dependent methyltransferases"/>
    <property type="match status" value="1"/>
</dbReference>
<dbReference type="GO" id="GO:0008276">
    <property type="term" value="F:protein methyltransferase activity"/>
    <property type="evidence" value="ECO:0007669"/>
    <property type="project" value="InterPro"/>
</dbReference>
<evidence type="ECO:0000256" key="5">
    <source>
        <dbReference type="ARBA" id="ARBA00022691"/>
    </source>
</evidence>
<comment type="pathway">
    <text evidence="1">Cofactor biosynthesis; adenosylcobalamin biosynthesis.</text>
</comment>